<protein>
    <submittedName>
        <fullName evidence="2">Uncharacterized protein</fullName>
    </submittedName>
</protein>
<accession>A0A0L6UE15</accession>
<dbReference type="VEuPathDB" id="FungiDB:VP01_75g2"/>
<name>A0A0L6UE15_9BASI</name>
<organism evidence="2 3">
    <name type="scientific">Puccinia sorghi</name>
    <dbReference type="NCBI Taxonomy" id="27349"/>
    <lineage>
        <taxon>Eukaryota</taxon>
        <taxon>Fungi</taxon>
        <taxon>Dikarya</taxon>
        <taxon>Basidiomycota</taxon>
        <taxon>Pucciniomycotina</taxon>
        <taxon>Pucciniomycetes</taxon>
        <taxon>Pucciniales</taxon>
        <taxon>Pucciniaceae</taxon>
        <taxon>Puccinia</taxon>
    </lineage>
</organism>
<comment type="caution">
    <text evidence="2">The sequence shown here is derived from an EMBL/GenBank/DDBJ whole genome shotgun (WGS) entry which is preliminary data.</text>
</comment>
<feature type="transmembrane region" description="Helical" evidence="1">
    <location>
        <begin position="383"/>
        <end position="402"/>
    </location>
</feature>
<keyword evidence="3" id="KW-1185">Reference proteome</keyword>
<dbReference type="AlphaFoldDB" id="A0A0L6UE15"/>
<proteinExistence type="predicted"/>
<evidence type="ECO:0000313" key="3">
    <source>
        <dbReference type="Proteomes" id="UP000037035"/>
    </source>
</evidence>
<reference evidence="2 3" key="1">
    <citation type="submission" date="2015-08" db="EMBL/GenBank/DDBJ databases">
        <title>Next Generation Sequencing and Analysis of the Genome of Puccinia sorghi L Schw, the Causal Agent of Maize Common Rust.</title>
        <authorList>
            <person name="Rochi L."/>
            <person name="Burguener G."/>
            <person name="Darino M."/>
            <person name="Turjanski A."/>
            <person name="Kreff E."/>
            <person name="Dieguez M.J."/>
            <person name="Sacco F."/>
        </authorList>
    </citation>
    <scope>NUCLEOTIDE SEQUENCE [LARGE SCALE GENOMIC DNA]</scope>
    <source>
        <strain evidence="2 3">RO10H11247</strain>
    </source>
</reference>
<sequence length="412" mass="46915">MRGKCVVYGIVHWYNNMAIQFCCRLIEESEISQGAYKDVFGGLERGGYLLRCWTRAPTEFLQTKDLIIAENVETDYQASWSPKQLKAHRYPLLRYQRMDAGRRKIKKTNNLLFCGHNNLRMYINEINGQFEVKNQLTKAAGNTLNSLKLCFSTEEQNEIWKCCLIGISDPPLHKTWIFTWHFLQLFCSLSILLFCADSCAEVWHQLQAKGFHFCHLSKNKAWGVEAGHCKKTLSQLPEVDMQKLPGSFSLMRSDCAYCTVTVPKHLHMQTGGFWMTAVRILTMSQNGLSSVLFHFFPFFVFIHFLSEIQALLSSEPIVVRPAPLESLSSFSPFPVSYSLRPPFIHISVGCSFGSLCRCSWDVLSRNVGQFGILSNPTASCAALLSYCLGIYVIFCCFSWKVLRFLVSCKGVT</sequence>
<keyword evidence="1" id="KW-0472">Membrane</keyword>
<dbReference type="Proteomes" id="UP000037035">
    <property type="component" value="Unassembled WGS sequence"/>
</dbReference>
<keyword evidence="1" id="KW-0812">Transmembrane</keyword>
<evidence type="ECO:0000256" key="1">
    <source>
        <dbReference type="SAM" id="Phobius"/>
    </source>
</evidence>
<dbReference type="EMBL" id="LAVV01013050">
    <property type="protein sequence ID" value="KNZ46055.1"/>
    <property type="molecule type" value="Genomic_DNA"/>
</dbReference>
<gene>
    <name evidence="2" type="ORF">VP01_75g2</name>
</gene>
<evidence type="ECO:0000313" key="2">
    <source>
        <dbReference type="EMBL" id="KNZ46055.1"/>
    </source>
</evidence>
<keyword evidence="1" id="KW-1133">Transmembrane helix</keyword>